<evidence type="ECO:0000256" key="1">
    <source>
        <dbReference type="ARBA" id="ARBA00001947"/>
    </source>
</evidence>
<dbReference type="STRING" id="35525.A0A164FF09"/>
<protein>
    <submittedName>
        <fullName evidence="8">Putative Carboxypeptidase B</fullName>
    </submittedName>
</protein>
<keyword evidence="3 8" id="KW-0645">Protease</keyword>
<proteinExistence type="inferred from homology"/>
<name>A0A164FF09_9CRUS</name>
<dbReference type="SUPFAM" id="SSF53187">
    <property type="entry name" value="Zn-dependent exopeptidases"/>
    <property type="match status" value="1"/>
</dbReference>
<evidence type="ECO:0000313" key="8">
    <source>
        <dbReference type="EMBL" id="KZR97733.1"/>
    </source>
</evidence>
<organism evidence="8 9">
    <name type="scientific">Daphnia magna</name>
    <dbReference type="NCBI Taxonomy" id="35525"/>
    <lineage>
        <taxon>Eukaryota</taxon>
        <taxon>Metazoa</taxon>
        <taxon>Ecdysozoa</taxon>
        <taxon>Arthropoda</taxon>
        <taxon>Crustacea</taxon>
        <taxon>Branchiopoda</taxon>
        <taxon>Diplostraca</taxon>
        <taxon>Cladocera</taxon>
        <taxon>Anomopoda</taxon>
        <taxon>Daphniidae</taxon>
        <taxon>Daphnia</taxon>
    </lineage>
</organism>
<evidence type="ECO:0000256" key="6">
    <source>
        <dbReference type="PROSITE-ProRule" id="PRU01379"/>
    </source>
</evidence>
<dbReference type="Pfam" id="PF00246">
    <property type="entry name" value="Peptidase_M14"/>
    <property type="match status" value="1"/>
</dbReference>
<gene>
    <name evidence="8" type="ORF">APZ42_007231</name>
</gene>
<dbReference type="PANTHER" id="PTHR11705:SF91">
    <property type="entry name" value="FI01817P-RELATED"/>
    <property type="match status" value="1"/>
</dbReference>
<dbReference type="EMBL" id="LRGB01020319">
    <property type="protein sequence ID" value="KZR97733.1"/>
    <property type="molecule type" value="Genomic_DNA"/>
</dbReference>
<evidence type="ECO:0000256" key="4">
    <source>
        <dbReference type="ARBA" id="ARBA00022723"/>
    </source>
</evidence>
<feature type="domain" description="Peptidase M14" evidence="7">
    <location>
        <begin position="1"/>
        <end position="137"/>
    </location>
</feature>
<dbReference type="GO" id="GO:0005615">
    <property type="term" value="C:extracellular space"/>
    <property type="evidence" value="ECO:0007669"/>
    <property type="project" value="TreeGrafter"/>
</dbReference>
<comment type="caution">
    <text evidence="6">Lacks conserved residue(s) required for the propagation of feature annotation.</text>
</comment>
<dbReference type="GO" id="GO:0004181">
    <property type="term" value="F:metallocarboxypeptidase activity"/>
    <property type="evidence" value="ECO:0007669"/>
    <property type="project" value="InterPro"/>
</dbReference>
<dbReference type="Gene3D" id="3.40.630.10">
    <property type="entry name" value="Zn peptidases"/>
    <property type="match status" value="1"/>
</dbReference>
<keyword evidence="9" id="KW-1185">Reference proteome</keyword>
<dbReference type="PANTHER" id="PTHR11705">
    <property type="entry name" value="PROTEASE FAMILY M14 CARBOXYPEPTIDASE A,B"/>
    <property type="match status" value="1"/>
</dbReference>
<keyword evidence="3 8" id="KW-0378">Hydrolase</keyword>
<dbReference type="GO" id="GO:0006508">
    <property type="term" value="P:proteolysis"/>
    <property type="evidence" value="ECO:0007669"/>
    <property type="project" value="InterPro"/>
</dbReference>
<evidence type="ECO:0000256" key="3">
    <source>
        <dbReference type="ARBA" id="ARBA00022645"/>
    </source>
</evidence>
<keyword evidence="4" id="KW-0479">Metal-binding</keyword>
<comment type="caution">
    <text evidence="8">The sequence shown here is derived from an EMBL/GenBank/DDBJ whole genome shotgun (WGS) entry which is preliminary data.</text>
</comment>
<dbReference type="GO" id="GO:0008270">
    <property type="term" value="F:zinc ion binding"/>
    <property type="evidence" value="ECO:0007669"/>
    <property type="project" value="InterPro"/>
</dbReference>
<keyword evidence="3 8" id="KW-0121">Carboxypeptidase</keyword>
<dbReference type="Proteomes" id="UP000076858">
    <property type="component" value="Unassembled WGS sequence"/>
</dbReference>
<dbReference type="PROSITE" id="PS52035">
    <property type="entry name" value="PEPTIDASE_M14"/>
    <property type="match status" value="1"/>
</dbReference>
<evidence type="ECO:0000256" key="5">
    <source>
        <dbReference type="ARBA" id="ARBA00022833"/>
    </source>
</evidence>
<evidence type="ECO:0000256" key="2">
    <source>
        <dbReference type="ARBA" id="ARBA00005988"/>
    </source>
</evidence>
<feature type="non-terminal residue" evidence="8">
    <location>
        <position position="137"/>
    </location>
</feature>
<feature type="non-terminal residue" evidence="8">
    <location>
        <position position="1"/>
    </location>
</feature>
<evidence type="ECO:0000259" key="7">
    <source>
        <dbReference type="PROSITE" id="PS52035"/>
    </source>
</evidence>
<comment type="cofactor">
    <cofactor evidence="1">
        <name>Zn(2+)</name>
        <dbReference type="ChEBI" id="CHEBI:29105"/>
    </cofactor>
</comment>
<comment type="similarity">
    <text evidence="2 6">Belongs to the peptidase M14 family.</text>
</comment>
<dbReference type="InterPro" id="IPR000834">
    <property type="entry name" value="Peptidase_M14"/>
</dbReference>
<keyword evidence="5" id="KW-0862">Zinc</keyword>
<dbReference type="AlphaFoldDB" id="A0A164FF09"/>
<sequence length="137" mass="15462">IFRQSAEASLIADRITRFEDDPILDDDILAKLRAKVASPKASLSCTGADANRNFDYYWLTGGSSRNPCSDTFAGSKPFSEPESRALRDLVLDNKDHLAMYISLHAYSQMWLLPWGNSLFFLLILTGKCFRFQKPDCC</sequence>
<reference evidence="8 9" key="1">
    <citation type="submission" date="2016-03" db="EMBL/GenBank/DDBJ databases">
        <title>EvidentialGene: Evidence-directed Construction of Genes on Genomes.</title>
        <authorList>
            <person name="Gilbert D.G."/>
            <person name="Choi J.-H."/>
            <person name="Mockaitis K."/>
            <person name="Colbourne J."/>
            <person name="Pfrender M."/>
        </authorList>
    </citation>
    <scope>NUCLEOTIDE SEQUENCE [LARGE SCALE GENOMIC DNA]</scope>
    <source>
        <strain evidence="8 9">Xinb3</strain>
        <tissue evidence="8">Complete organism</tissue>
    </source>
</reference>
<evidence type="ECO:0000313" key="9">
    <source>
        <dbReference type="Proteomes" id="UP000076858"/>
    </source>
</evidence>
<accession>A0A164FF09</accession>
<dbReference type="InterPro" id="IPR057247">
    <property type="entry name" value="CARBOXYPEPT_ZN_2"/>
</dbReference>
<dbReference type="PROSITE" id="PS00133">
    <property type="entry name" value="CARBOXYPEPT_ZN_2"/>
    <property type="match status" value="1"/>
</dbReference>